<accession>A0A151IT46</accession>
<dbReference type="Proteomes" id="UP000078492">
    <property type="component" value="Unassembled WGS sequence"/>
</dbReference>
<evidence type="ECO:0000313" key="1">
    <source>
        <dbReference type="EMBL" id="KYN10148.1"/>
    </source>
</evidence>
<dbReference type="PANTHER" id="PTHR47018">
    <property type="entry name" value="CXC DOMAIN-CONTAINING PROTEIN-RELATED"/>
    <property type="match status" value="1"/>
</dbReference>
<organism evidence="1 2">
    <name type="scientific">Trachymyrmex cornetzi</name>
    <dbReference type="NCBI Taxonomy" id="471704"/>
    <lineage>
        <taxon>Eukaryota</taxon>
        <taxon>Metazoa</taxon>
        <taxon>Ecdysozoa</taxon>
        <taxon>Arthropoda</taxon>
        <taxon>Hexapoda</taxon>
        <taxon>Insecta</taxon>
        <taxon>Pterygota</taxon>
        <taxon>Neoptera</taxon>
        <taxon>Endopterygota</taxon>
        <taxon>Hymenoptera</taxon>
        <taxon>Apocrita</taxon>
        <taxon>Aculeata</taxon>
        <taxon>Formicoidea</taxon>
        <taxon>Formicidae</taxon>
        <taxon>Myrmicinae</taxon>
        <taxon>Trachymyrmex</taxon>
    </lineage>
</organism>
<proteinExistence type="predicted"/>
<reference evidence="1 2" key="1">
    <citation type="submission" date="2015-09" db="EMBL/GenBank/DDBJ databases">
        <title>Trachymyrmex cornetzi WGS genome.</title>
        <authorList>
            <person name="Nygaard S."/>
            <person name="Hu H."/>
            <person name="Boomsma J."/>
            <person name="Zhang G."/>
        </authorList>
    </citation>
    <scope>NUCLEOTIDE SEQUENCE [LARGE SCALE GENOMIC DNA]</scope>
    <source>
        <strain evidence="1">Tcor2-1</strain>
        <tissue evidence="1">Whole body</tissue>
    </source>
</reference>
<dbReference type="EMBL" id="KQ981038">
    <property type="protein sequence ID" value="KYN10148.1"/>
    <property type="molecule type" value="Genomic_DNA"/>
</dbReference>
<protein>
    <submittedName>
        <fullName evidence="1">Uncharacterized protein</fullName>
    </submittedName>
</protein>
<sequence>MAGSGLKEVLSTVYADKTCDQILSGHNYSRAVRAHSLVQLTLSKIIVEELKNDKFAALQGGFKDSTLSYSFNYTEIRDNETFKELTGLFENKLIEIEERGKTCKLWITYFRMVSLLKDFIAAERVGDWDLHLRAVELMIPFFHAARHFPYAKSNEIYLQKMRGLSQELSEAYKQNHSVRRSELYFAKISTDQTIEQTLMKIDMKIEGGPLRRGATPSVVFKWIRAMLFTTDVVDGMEEFCRVSFKSSYQHIDANDSRINEDAKAVDKITQFFQIHNPFPDVQEIVAISTGVVGNETINCYEAFDIGINLRRKMKDCNFKDMKMTIKDTAKSLLSMNSKIKVNNIEVVDPNLIFQRLCFLRKSNDELRQYFSYELAPYPLSLFDNAGMRKTTKSTLYDIFVQCETDVHDVTKFFYIIDGGMLLHRLK</sequence>
<dbReference type="PANTHER" id="PTHR47018:SF3">
    <property type="entry name" value="MYCBP-ASSOCIATED PROTEIN"/>
    <property type="match status" value="1"/>
</dbReference>
<gene>
    <name evidence="1" type="ORF">ALC57_17724</name>
</gene>
<keyword evidence="2" id="KW-1185">Reference proteome</keyword>
<dbReference type="AlphaFoldDB" id="A0A151IT46"/>
<evidence type="ECO:0000313" key="2">
    <source>
        <dbReference type="Proteomes" id="UP000078492"/>
    </source>
</evidence>
<name>A0A151IT46_9HYME</name>